<proteinExistence type="predicted"/>
<organism evidence="2 3">
    <name type="scientific">Melipona quadrifasciata</name>
    <dbReference type="NCBI Taxonomy" id="166423"/>
    <lineage>
        <taxon>Eukaryota</taxon>
        <taxon>Metazoa</taxon>
        <taxon>Ecdysozoa</taxon>
        <taxon>Arthropoda</taxon>
        <taxon>Hexapoda</taxon>
        <taxon>Insecta</taxon>
        <taxon>Pterygota</taxon>
        <taxon>Neoptera</taxon>
        <taxon>Endopterygota</taxon>
        <taxon>Hymenoptera</taxon>
        <taxon>Apocrita</taxon>
        <taxon>Aculeata</taxon>
        <taxon>Apoidea</taxon>
        <taxon>Anthophila</taxon>
        <taxon>Apidae</taxon>
        <taxon>Melipona</taxon>
    </lineage>
</organism>
<reference evidence="2 3" key="1">
    <citation type="submission" date="2015-07" db="EMBL/GenBank/DDBJ databases">
        <title>The genome of Melipona quadrifasciata.</title>
        <authorList>
            <person name="Pan H."/>
            <person name="Kapheim K."/>
        </authorList>
    </citation>
    <scope>NUCLEOTIDE SEQUENCE [LARGE SCALE GENOMIC DNA]</scope>
    <source>
        <strain evidence="2">0111107301</strain>
        <tissue evidence="2">Whole body</tissue>
    </source>
</reference>
<dbReference type="EMBL" id="KQ435727">
    <property type="protein sequence ID" value="KOX77833.1"/>
    <property type="molecule type" value="Genomic_DNA"/>
</dbReference>
<accession>A0A0M9A829</accession>
<protein>
    <submittedName>
        <fullName evidence="2">Uncharacterized protein</fullName>
    </submittedName>
</protein>
<evidence type="ECO:0000256" key="1">
    <source>
        <dbReference type="SAM" id="MobiDB-lite"/>
    </source>
</evidence>
<evidence type="ECO:0000313" key="3">
    <source>
        <dbReference type="Proteomes" id="UP000053105"/>
    </source>
</evidence>
<feature type="compositionally biased region" description="Acidic residues" evidence="1">
    <location>
        <begin position="96"/>
        <end position="109"/>
    </location>
</feature>
<feature type="region of interest" description="Disordered" evidence="1">
    <location>
        <begin position="71"/>
        <end position="109"/>
    </location>
</feature>
<gene>
    <name evidence="2" type="ORF">WN51_05719</name>
</gene>
<evidence type="ECO:0000313" key="2">
    <source>
        <dbReference type="EMBL" id="KOX77833.1"/>
    </source>
</evidence>
<dbReference type="Proteomes" id="UP000053105">
    <property type="component" value="Unassembled WGS sequence"/>
</dbReference>
<sequence length="238" mass="27341">MTKVAFHKKAWQRTIVAQSCNNLDYLLSQFVSHVMTNVQFLYGTRKKGTLATNLDGDGGGGDALQQAAALRDKASVDTGQDRGQLQPRLRPRTSDDDGDDAPDDGDDDESRYQAIYSHLTKIRENVDTCRQQAKVLDRFCDFVQARWKQTLKMKNTQNIEEEVTIFNRRTVFLSYSVHENMNIDKHHLFKFAILTLTRFFVIAKKISQLLTSFNHYLSNSEQTMTVVRYLTLLNSFCQ</sequence>
<keyword evidence="3" id="KW-1185">Reference proteome</keyword>
<dbReference type="AlphaFoldDB" id="A0A0M9A829"/>
<name>A0A0M9A829_9HYME</name>